<keyword evidence="2" id="KW-1185">Reference proteome</keyword>
<dbReference type="AlphaFoldDB" id="A0A1M4T2W4"/>
<organism evidence="1 2">
    <name type="scientific">Desulforamulus putei DSM 12395</name>
    <dbReference type="NCBI Taxonomy" id="1121429"/>
    <lineage>
        <taxon>Bacteria</taxon>
        <taxon>Bacillati</taxon>
        <taxon>Bacillota</taxon>
        <taxon>Clostridia</taxon>
        <taxon>Eubacteriales</taxon>
        <taxon>Peptococcaceae</taxon>
        <taxon>Desulforamulus</taxon>
    </lineage>
</organism>
<dbReference type="RefSeq" id="WP_073234663.1">
    <property type="nucleotide sequence ID" value="NZ_FQUY01000001.1"/>
</dbReference>
<dbReference type="Proteomes" id="UP000184148">
    <property type="component" value="Unassembled WGS sequence"/>
</dbReference>
<evidence type="ECO:0000313" key="1">
    <source>
        <dbReference type="EMBL" id="SHE38728.1"/>
    </source>
</evidence>
<proteinExistence type="predicted"/>
<dbReference type="OrthoDB" id="1786934at2"/>
<evidence type="ECO:0000313" key="2">
    <source>
        <dbReference type="Proteomes" id="UP000184148"/>
    </source>
</evidence>
<name>A0A1M4T2W4_9FIRM</name>
<protein>
    <submittedName>
        <fullName evidence="1">Uncharacterized protein</fullName>
    </submittedName>
</protein>
<dbReference type="EMBL" id="FQUY01000001">
    <property type="protein sequence ID" value="SHE38728.1"/>
    <property type="molecule type" value="Genomic_DNA"/>
</dbReference>
<sequence>MNTNEQLYIDLMMVRTPGDPETKFLISQGYLTENMQYTEKAIQFINSFLDEKKEVVYQAFKELGPDARKSEVLKKAGIVQMGVLVDVANRLVKEGRLKKENGKVYTLD</sequence>
<reference evidence="2" key="1">
    <citation type="submission" date="2016-11" db="EMBL/GenBank/DDBJ databases">
        <authorList>
            <person name="Varghese N."/>
            <person name="Submissions S."/>
        </authorList>
    </citation>
    <scope>NUCLEOTIDE SEQUENCE [LARGE SCALE GENOMIC DNA]</scope>
    <source>
        <strain evidence="2">DSM 12395</strain>
    </source>
</reference>
<dbReference type="STRING" id="1121429.SAMN02745133_00331"/>
<accession>A0A1M4T2W4</accession>
<gene>
    <name evidence="1" type="ORF">SAMN02745133_00331</name>
</gene>